<dbReference type="PANTHER" id="PTHR38590:SF1">
    <property type="entry name" value="BLL0828 PROTEIN"/>
    <property type="match status" value="1"/>
</dbReference>
<keyword evidence="2" id="KW-0378">Hydrolase</keyword>
<proteinExistence type="predicted"/>
<accession>A0A832G6V9</accession>
<evidence type="ECO:0000259" key="1">
    <source>
        <dbReference type="Pfam" id="PF04480"/>
    </source>
</evidence>
<dbReference type="Gene3D" id="3.40.960.10">
    <property type="entry name" value="VSR Endonuclease"/>
    <property type="match status" value="1"/>
</dbReference>
<dbReference type="InterPro" id="IPR047216">
    <property type="entry name" value="Endonuclease_DUF559_bact"/>
</dbReference>
<dbReference type="AlphaFoldDB" id="A0A832G6V9"/>
<keyword evidence="2" id="KW-0255">Endonuclease</keyword>
<keyword evidence="2" id="KW-0540">Nuclease</keyword>
<sequence>MSLNSKHKLIEIAKIVARDLRRNSTQAENIFWEAVRNRRFCNKKFYRQFPIYIDFAGKESFFVADFYCHEERLVIELDGLIHQYRLKEDQDRTEIIKYLGIKVLRFTNEEVINDLSKVLEEIKSYFSK</sequence>
<dbReference type="InterPro" id="IPR011335">
    <property type="entry name" value="Restrct_endonuc-II-like"/>
</dbReference>
<protein>
    <submittedName>
        <fullName evidence="2">Endonuclease domain-containing protein</fullName>
    </submittedName>
</protein>
<dbReference type="GO" id="GO:0004519">
    <property type="term" value="F:endonuclease activity"/>
    <property type="evidence" value="ECO:0007669"/>
    <property type="project" value="UniProtKB-KW"/>
</dbReference>
<reference evidence="2" key="1">
    <citation type="journal article" date="2020" name="mSystems">
        <title>Genome- and Community-Level Interaction Insights into Carbon Utilization and Element Cycling Functions of Hydrothermarchaeota in Hydrothermal Sediment.</title>
        <authorList>
            <person name="Zhou Z."/>
            <person name="Liu Y."/>
            <person name="Xu W."/>
            <person name="Pan J."/>
            <person name="Luo Z.H."/>
            <person name="Li M."/>
        </authorList>
    </citation>
    <scope>NUCLEOTIDE SEQUENCE [LARGE SCALE GENOMIC DNA]</scope>
    <source>
        <strain evidence="2">SpSt-500</strain>
    </source>
</reference>
<dbReference type="CDD" id="cd01038">
    <property type="entry name" value="Endonuclease_DUF559"/>
    <property type="match status" value="1"/>
</dbReference>
<organism evidence="2">
    <name type="scientific">Ignavibacterium album</name>
    <dbReference type="NCBI Taxonomy" id="591197"/>
    <lineage>
        <taxon>Bacteria</taxon>
        <taxon>Pseudomonadati</taxon>
        <taxon>Ignavibacteriota</taxon>
        <taxon>Ignavibacteria</taxon>
        <taxon>Ignavibacteriales</taxon>
        <taxon>Ignavibacteriaceae</taxon>
        <taxon>Ignavibacterium</taxon>
    </lineage>
</organism>
<dbReference type="PANTHER" id="PTHR38590">
    <property type="entry name" value="BLL0828 PROTEIN"/>
    <property type="match status" value="1"/>
</dbReference>
<dbReference type="SUPFAM" id="SSF52980">
    <property type="entry name" value="Restriction endonuclease-like"/>
    <property type="match status" value="1"/>
</dbReference>
<gene>
    <name evidence="2" type="ORF">ENS56_07485</name>
</gene>
<feature type="domain" description="DUF559" evidence="1">
    <location>
        <begin position="14"/>
        <end position="124"/>
    </location>
</feature>
<dbReference type="EMBL" id="DSVI01000008">
    <property type="protein sequence ID" value="HGT47860.1"/>
    <property type="molecule type" value="Genomic_DNA"/>
</dbReference>
<name>A0A832G6V9_9BACT</name>
<dbReference type="InterPro" id="IPR007569">
    <property type="entry name" value="DUF559"/>
</dbReference>
<comment type="caution">
    <text evidence="2">The sequence shown here is derived from an EMBL/GenBank/DDBJ whole genome shotgun (WGS) entry which is preliminary data.</text>
</comment>
<dbReference type="Pfam" id="PF04480">
    <property type="entry name" value="DUF559"/>
    <property type="match status" value="1"/>
</dbReference>
<evidence type="ECO:0000313" key="2">
    <source>
        <dbReference type="EMBL" id="HGT47860.1"/>
    </source>
</evidence>